<dbReference type="CDD" id="cd09612">
    <property type="entry name" value="Jacalin"/>
    <property type="match status" value="1"/>
</dbReference>
<dbReference type="OrthoDB" id="1901752at2759"/>
<dbReference type="SMR" id="A0A0B0PFY2"/>
<evidence type="ECO:0000313" key="3">
    <source>
        <dbReference type="EMBL" id="KHG23822.1"/>
    </source>
</evidence>
<dbReference type="EMBL" id="KN426385">
    <property type="protein sequence ID" value="KHG23822.1"/>
    <property type="molecule type" value="Genomic_DNA"/>
</dbReference>
<evidence type="ECO:0000256" key="1">
    <source>
        <dbReference type="ARBA" id="ARBA00006568"/>
    </source>
</evidence>
<organism evidence="3 4">
    <name type="scientific">Gossypium arboreum</name>
    <name type="common">Tree cotton</name>
    <name type="synonym">Gossypium nanking</name>
    <dbReference type="NCBI Taxonomy" id="29729"/>
    <lineage>
        <taxon>Eukaryota</taxon>
        <taxon>Viridiplantae</taxon>
        <taxon>Streptophyta</taxon>
        <taxon>Embryophyta</taxon>
        <taxon>Tracheophyta</taxon>
        <taxon>Spermatophyta</taxon>
        <taxon>Magnoliopsida</taxon>
        <taxon>eudicotyledons</taxon>
        <taxon>Gunneridae</taxon>
        <taxon>Pentapetalae</taxon>
        <taxon>rosids</taxon>
        <taxon>malvids</taxon>
        <taxon>Malvales</taxon>
        <taxon>Malvaceae</taxon>
        <taxon>Malvoideae</taxon>
        <taxon>Gossypium</taxon>
    </lineage>
</organism>
<sequence length="183" mass="19938">MDGGKEKSSSRKKMSVVVGPWGGNGGTAWDDGIYNGVREITLVYDRCIDSIRVVYDKNGKPVTAEKHGGVGGNKTAEIKLKFPEEFLISVTGYYCPVVYGGSPVIRSLTFKSNRRTFGPYGVEEGTPFAFSVEGARIAGFNGRSGWYVDSIGFRLCRVQSPKLFQKVQKGFQRLTSSVSKASA</sequence>
<dbReference type="InterPro" id="IPR033734">
    <property type="entry name" value="Jacalin-like_lectin_dom_plant"/>
</dbReference>
<dbReference type="PANTHER" id="PTHR47293:SF15">
    <property type="entry name" value="JACALIN-RELATED LECTIN 19"/>
    <property type="match status" value="1"/>
</dbReference>
<dbReference type="AlphaFoldDB" id="A0A0B0PFY2"/>
<dbReference type="FunFam" id="2.100.10.30:FF:000001">
    <property type="entry name" value="Jacalin-related lectin 33"/>
    <property type="match status" value="1"/>
</dbReference>
<dbReference type="GO" id="GO:0030246">
    <property type="term" value="F:carbohydrate binding"/>
    <property type="evidence" value="ECO:0007669"/>
    <property type="project" value="UniProtKB-KW"/>
</dbReference>
<dbReference type="InterPro" id="IPR036404">
    <property type="entry name" value="Jacalin-like_lectin_dom_sf"/>
</dbReference>
<accession>A0A0B0PFY2</accession>
<dbReference type="InterPro" id="IPR001229">
    <property type="entry name" value="Jacalin-like_lectin_dom"/>
</dbReference>
<keyword evidence="2" id="KW-0430">Lectin</keyword>
<comment type="similarity">
    <text evidence="1">Belongs to the jacalin lectin family.</text>
</comment>
<gene>
    <name evidence="3" type="ORF">F383_04155</name>
</gene>
<dbReference type="SUPFAM" id="SSF51101">
    <property type="entry name" value="Mannose-binding lectins"/>
    <property type="match status" value="1"/>
</dbReference>
<evidence type="ECO:0000256" key="2">
    <source>
        <dbReference type="ARBA" id="ARBA00022734"/>
    </source>
</evidence>
<dbReference type="Gene3D" id="2.100.10.30">
    <property type="entry name" value="Jacalin-like lectin domain"/>
    <property type="match status" value="1"/>
</dbReference>
<reference evidence="4" key="1">
    <citation type="submission" date="2014-09" db="EMBL/GenBank/DDBJ databases">
        <authorList>
            <person name="Mudge J."/>
            <person name="Ramaraj T."/>
            <person name="Lindquist I.E."/>
            <person name="Bharti A.K."/>
            <person name="Sundararajan A."/>
            <person name="Cameron C.T."/>
            <person name="Woodward J.E."/>
            <person name="May G.D."/>
            <person name="Brubaker C."/>
            <person name="Broadhvest J."/>
            <person name="Wilkins T.A."/>
        </authorList>
    </citation>
    <scope>NUCLEOTIDE SEQUENCE</scope>
    <source>
        <strain evidence="4">cv. AKA8401</strain>
    </source>
</reference>
<protein>
    <submittedName>
        <fullName evidence="3">Agglutinin alpha chain</fullName>
    </submittedName>
</protein>
<dbReference type="OMA" id="WFTRMVA"/>
<dbReference type="KEGG" id="gab:108488707"/>
<dbReference type="PROSITE" id="PS51752">
    <property type="entry name" value="JACALIN_LECTIN"/>
    <property type="match status" value="1"/>
</dbReference>
<evidence type="ECO:0000313" key="4">
    <source>
        <dbReference type="Proteomes" id="UP000032142"/>
    </source>
</evidence>
<name>A0A0B0PFY2_GOSAR</name>
<dbReference type="Pfam" id="PF01419">
    <property type="entry name" value="Jacalin"/>
    <property type="match status" value="1"/>
</dbReference>
<keyword evidence="4" id="KW-1185">Reference proteome</keyword>
<dbReference type="Proteomes" id="UP000032142">
    <property type="component" value="Unassembled WGS sequence"/>
</dbReference>
<dbReference type="PANTHER" id="PTHR47293">
    <property type="entry name" value="JACALIN-RELATED LECTIN 3"/>
    <property type="match status" value="1"/>
</dbReference>
<dbReference type="SMART" id="SM00915">
    <property type="entry name" value="Jacalin"/>
    <property type="match status" value="1"/>
</dbReference>
<proteinExistence type="inferred from homology"/>